<feature type="compositionally biased region" description="Polar residues" evidence="5">
    <location>
        <begin position="1"/>
        <end position="10"/>
    </location>
</feature>
<sequence length="434" mass="47820">MAALSSSGSAPSRPRFPTTSALTDSLDSISTLDSSSPSTPLLAPTIPKPRPITYNREKKRESMSPQARRSIGLLFLAVVVFSWVFSSFLTFAIFSDDSYSKPYFMTYLNTCSFSLYLIPVGVRHWWQKRCEHKRGGRYQQLPTITDSSNGAGVDEPLHSPPPPLKLTNMETLRLSAQFCLLWFIANYLGSYCLAFTSVASYTILSATSGIFTLFLGVLLSHTRFTIPKLTAVLLSFLGISLIANIDLHPTPANTPTSSRTPYEVFLGDLMALLSAFGYAAYITLLKHKTGDDDEARVDYTLFFGFVGALNALFLWPGLIILHKTGIEPFELPPNSQVWAILLINAAITLVSDMCWAWAVLFTSPLVTTLGLGATIPVAMVGEMVVLGVIAGIWYWVGAVLVLAGFVIVNWEDGVEKKEVMRVREEEEIDQFLNA</sequence>
<dbReference type="PANTHER" id="PTHR23051">
    <property type="entry name" value="SOLUTE CARRIER FAMILY 35, MEMBER F5"/>
    <property type="match status" value="1"/>
</dbReference>
<name>A0A4V3SIK9_9PEZI</name>
<feature type="transmembrane region" description="Helical" evidence="6">
    <location>
        <begin position="226"/>
        <end position="245"/>
    </location>
</feature>
<feature type="transmembrane region" description="Helical" evidence="6">
    <location>
        <begin position="202"/>
        <end position="219"/>
    </location>
</feature>
<evidence type="ECO:0000256" key="6">
    <source>
        <dbReference type="SAM" id="Phobius"/>
    </source>
</evidence>
<feature type="transmembrane region" description="Helical" evidence="6">
    <location>
        <begin position="338"/>
        <end position="358"/>
    </location>
</feature>
<feature type="transmembrane region" description="Helical" evidence="6">
    <location>
        <begin position="297"/>
        <end position="318"/>
    </location>
</feature>
<evidence type="ECO:0008006" key="9">
    <source>
        <dbReference type="Google" id="ProtNLM"/>
    </source>
</evidence>
<keyword evidence="3 6" id="KW-1133">Transmembrane helix</keyword>
<feature type="transmembrane region" description="Helical" evidence="6">
    <location>
        <begin position="365"/>
        <end position="386"/>
    </location>
</feature>
<dbReference type="PANTHER" id="PTHR23051:SF0">
    <property type="entry name" value="SOLUTE CARRIER FAMILY 35 MEMBER F5"/>
    <property type="match status" value="1"/>
</dbReference>
<dbReference type="InterPro" id="IPR037185">
    <property type="entry name" value="EmrE-like"/>
</dbReference>
<proteinExistence type="predicted"/>
<feature type="transmembrane region" description="Helical" evidence="6">
    <location>
        <begin position="106"/>
        <end position="126"/>
    </location>
</feature>
<dbReference type="GO" id="GO:0000329">
    <property type="term" value="C:fungal-type vacuole membrane"/>
    <property type="evidence" value="ECO:0007669"/>
    <property type="project" value="TreeGrafter"/>
</dbReference>
<feature type="transmembrane region" description="Helical" evidence="6">
    <location>
        <begin position="265"/>
        <end position="285"/>
    </location>
</feature>
<evidence type="ECO:0000256" key="1">
    <source>
        <dbReference type="ARBA" id="ARBA00004141"/>
    </source>
</evidence>
<dbReference type="OrthoDB" id="1436450at2759"/>
<feature type="transmembrane region" description="Helical" evidence="6">
    <location>
        <begin position="71"/>
        <end position="94"/>
    </location>
</feature>
<evidence type="ECO:0000256" key="2">
    <source>
        <dbReference type="ARBA" id="ARBA00022692"/>
    </source>
</evidence>
<gene>
    <name evidence="7" type="ORF">EX30DRAFT_341507</name>
</gene>
<dbReference type="InParanoid" id="A0A4V3SIK9"/>
<comment type="subcellular location">
    <subcellularLocation>
        <location evidence="1">Membrane</location>
        <topology evidence="1">Multi-pass membrane protein</topology>
    </subcellularLocation>
</comment>
<feature type="compositionally biased region" description="Low complexity" evidence="5">
    <location>
        <begin position="17"/>
        <end position="45"/>
    </location>
</feature>
<evidence type="ECO:0000256" key="5">
    <source>
        <dbReference type="SAM" id="MobiDB-lite"/>
    </source>
</evidence>
<reference evidence="7 8" key="1">
    <citation type="submission" date="2019-04" db="EMBL/GenBank/DDBJ databases">
        <title>Comparative genomics and transcriptomics to analyze fruiting body development in filamentous ascomycetes.</title>
        <authorList>
            <consortium name="DOE Joint Genome Institute"/>
            <person name="Lutkenhaus R."/>
            <person name="Traeger S."/>
            <person name="Breuer J."/>
            <person name="Kuo A."/>
            <person name="Lipzen A."/>
            <person name="Pangilinan J."/>
            <person name="Dilworth D."/>
            <person name="Sandor L."/>
            <person name="Poggeler S."/>
            <person name="Barry K."/>
            <person name="Grigoriev I.V."/>
            <person name="Nowrousian M."/>
        </authorList>
    </citation>
    <scope>NUCLEOTIDE SEQUENCE [LARGE SCALE GENOMIC DNA]</scope>
    <source>
        <strain evidence="7 8">CBS 389.68</strain>
    </source>
</reference>
<dbReference type="SUPFAM" id="SSF103481">
    <property type="entry name" value="Multidrug resistance efflux transporter EmrE"/>
    <property type="match status" value="1"/>
</dbReference>
<feature type="transmembrane region" description="Helical" evidence="6">
    <location>
        <begin position="392"/>
        <end position="410"/>
    </location>
</feature>
<evidence type="ECO:0000256" key="3">
    <source>
        <dbReference type="ARBA" id="ARBA00022989"/>
    </source>
</evidence>
<evidence type="ECO:0000313" key="8">
    <source>
        <dbReference type="Proteomes" id="UP000298138"/>
    </source>
</evidence>
<evidence type="ECO:0000313" key="7">
    <source>
        <dbReference type="EMBL" id="TGZ80575.1"/>
    </source>
</evidence>
<evidence type="ECO:0000256" key="4">
    <source>
        <dbReference type="ARBA" id="ARBA00023136"/>
    </source>
</evidence>
<keyword evidence="2 6" id="KW-0812">Transmembrane</keyword>
<feature type="transmembrane region" description="Helical" evidence="6">
    <location>
        <begin position="174"/>
        <end position="196"/>
    </location>
</feature>
<keyword evidence="8" id="KW-1185">Reference proteome</keyword>
<protein>
    <recommendedName>
        <fullName evidence="9">EamA domain-containing protein</fullName>
    </recommendedName>
</protein>
<feature type="region of interest" description="Disordered" evidence="5">
    <location>
        <begin position="1"/>
        <end position="63"/>
    </location>
</feature>
<dbReference type="FunCoup" id="A0A4V3SIK9">
    <property type="interactions" value="437"/>
</dbReference>
<accession>A0A4V3SIK9</accession>
<dbReference type="AlphaFoldDB" id="A0A4V3SIK9"/>
<dbReference type="EMBL" id="ML220124">
    <property type="protein sequence ID" value="TGZ80575.1"/>
    <property type="molecule type" value="Genomic_DNA"/>
</dbReference>
<dbReference type="STRING" id="341454.A0A4V3SIK9"/>
<organism evidence="7 8">
    <name type="scientific">Ascodesmis nigricans</name>
    <dbReference type="NCBI Taxonomy" id="341454"/>
    <lineage>
        <taxon>Eukaryota</taxon>
        <taxon>Fungi</taxon>
        <taxon>Dikarya</taxon>
        <taxon>Ascomycota</taxon>
        <taxon>Pezizomycotina</taxon>
        <taxon>Pezizomycetes</taxon>
        <taxon>Pezizales</taxon>
        <taxon>Ascodesmidaceae</taxon>
        <taxon>Ascodesmis</taxon>
    </lineage>
</organism>
<keyword evidence="4 6" id="KW-0472">Membrane</keyword>
<dbReference type="Proteomes" id="UP000298138">
    <property type="component" value="Unassembled WGS sequence"/>
</dbReference>